<proteinExistence type="predicted"/>
<protein>
    <recommendedName>
        <fullName evidence="2">mannan endo-1,4-beta-mannosidase</fullName>
        <ecNumber evidence="2">3.2.1.78</ecNumber>
    </recommendedName>
</protein>
<sequence>MMKQMLRLLVLFVILLSACKKDNESYDGFVKVKDGNFYLNGEEYHFFGANYWQGMNLGAPKGGDRERLIRELDHLKSLGITNLRVLAASEGDSLMRYCVHPALQTGPGEYKEEIWQGLDFLLAEMAKRKMKAVMVLGNFWTWSGGFPQYLRWAGMGEVPYPQEPEFSWQNFTDYTKQFYFNQAAQEMMQNHIVAVINRVNSLTGIAYKDDATIMAWQLANEPRGYDVPEAFRKWTRATSKFIKGLDANHMVCLGTEGNTSGKAAGVNVFTDNDDPNIDYITMHIWAQNWGWYKPGQSDSVFVDMLDKVNKYWDDHVTVARKLNKPIVLEEFGIARDDCSYNVNSTSHCRDNFFEYIFSKVHDSQTNGGRVKGFNFWSYSGEGRPAQAGQFWKKGDPFIGDPPHELQGWYGVYNTDSTTLNLFKQYKL</sequence>
<dbReference type="InterPro" id="IPR045053">
    <property type="entry name" value="MAN-like"/>
</dbReference>
<evidence type="ECO:0000259" key="5">
    <source>
        <dbReference type="Pfam" id="PF26410"/>
    </source>
</evidence>
<keyword evidence="3" id="KW-0378">Hydrolase</keyword>
<dbReference type="EMBL" id="RZNH01000009">
    <property type="protein sequence ID" value="NOU59701.1"/>
    <property type="molecule type" value="Genomic_DNA"/>
</dbReference>
<evidence type="ECO:0000256" key="4">
    <source>
        <dbReference type="ARBA" id="ARBA00023295"/>
    </source>
</evidence>
<evidence type="ECO:0000313" key="6">
    <source>
        <dbReference type="EMBL" id="NOU59701.1"/>
    </source>
</evidence>
<feature type="domain" description="Glycoside hydrolase family 5" evidence="5">
    <location>
        <begin position="29"/>
        <end position="425"/>
    </location>
</feature>
<dbReference type="InterPro" id="IPR017853">
    <property type="entry name" value="GH"/>
</dbReference>
<dbReference type="Pfam" id="PF26410">
    <property type="entry name" value="GH5_mannosidase"/>
    <property type="match status" value="1"/>
</dbReference>
<keyword evidence="7" id="KW-1185">Reference proteome</keyword>
<dbReference type="EC" id="3.2.1.78" evidence="2"/>
<evidence type="ECO:0000256" key="1">
    <source>
        <dbReference type="ARBA" id="ARBA00001678"/>
    </source>
</evidence>
<dbReference type="RefSeq" id="WP_171594974.1">
    <property type="nucleotide sequence ID" value="NZ_RZNH01000009.1"/>
</dbReference>
<evidence type="ECO:0000313" key="7">
    <source>
        <dbReference type="Proteomes" id="UP000732105"/>
    </source>
</evidence>
<evidence type="ECO:0000256" key="3">
    <source>
        <dbReference type="ARBA" id="ARBA00022801"/>
    </source>
</evidence>
<keyword evidence="4" id="KW-0326">Glycosidase</keyword>
<reference evidence="6 7" key="1">
    <citation type="submission" date="2018-12" db="EMBL/GenBank/DDBJ databases">
        <title>Marinifilum JC070 sp. nov., a marine bacterium isolated from Yongle Blue Hole in the South China Sea.</title>
        <authorList>
            <person name="Fu T."/>
        </authorList>
    </citation>
    <scope>NUCLEOTIDE SEQUENCE [LARGE SCALE GENOMIC DNA]</scope>
    <source>
        <strain evidence="6 7">JC070</strain>
    </source>
</reference>
<dbReference type="PROSITE" id="PS51257">
    <property type="entry name" value="PROKAR_LIPOPROTEIN"/>
    <property type="match status" value="1"/>
</dbReference>
<comment type="caution">
    <text evidence="6">The sequence shown here is derived from an EMBL/GenBank/DDBJ whole genome shotgun (WGS) entry which is preliminary data.</text>
</comment>
<dbReference type="InterPro" id="IPR001547">
    <property type="entry name" value="Glyco_hydro_5"/>
</dbReference>
<organism evidence="6 7">
    <name type="scientific">Marinifilum caeruleilacunae</name>
    <dbReference type="NCBI Taxonomy" id="2499076"/>
    <lineage>
        <taxon>Bacteria</taxon>
        <taxon>Pseudomonadati</taxon>
        <taxon>Bacteroidota</taxon>
        <taxon>Bacteroidia</taxon>
        <taxon>Marinilabiliales</taxon>
        <taxon>Marinifilaceae</taxon>
    </lineage>
</organism>
<name>A0ABX1WUQ1_9BACT</name>
<evidence type="ECO:0000256" key="2">
    <source>
        <dbReference type="ARBA" id="ARBA00012706"/>
    </source>
</evidence>
<comment type="catalytic activity">
    <reaction evidence="1">
        <text>Random hydrolysis of (1-&gt;4)-beta-D-mannosidic linkages in mannans, galactomannans and glucomannans.</text>
        <dbReference type="EC" id="3.2.1.78"/>
    </reaction>
</comment>
<dbReference type="PANTHER" id="PTHR31451">
    <property type="match status" value="1"/>
</dbReference>
<accession>A0ABX1WUQ1</accession>
<gene>
    <name evidence="6" type="ORF">ELS83_07705</name>
</gene>
<dbReference type="PANTHER" id="PTHR31451:SF40">
    <property type="entry name" value="GLYCOSIDE HYDROLASE FAMILY 5 DOMAIN-CONTAINING PROTEIN"/>
    <property type="match status" value="1"/>
</dbReference>
<dbReference type="Gene3D" id="3.20.20.80">
    <property type="entry name" value="Glycosidases"/>
    <property type="match status" value="1"/>
</dbReference>
<dbReference type="SUPFAM" id="SSF51445">
    <property type="entry name" value="(Trans)glycosidases"/>
    <property type="match status" value="1"/>
</dbReference>
<dbReference type="Proteomes" id="UP000732105">
    <property type="component" value="Unassembled WGS sequence"/>
</dbReference>